<feature type="region of interest" description="Disordered" evidence="2">
    <location>
        <begin position="1"/>
        <end position="38"/>
    </location>
</feature>
<evidence type="ECO:0000313" key="3">
    <source>
        <dbReference type="Ensembl" id="ENSCMIP00000039923.1"/>
    </source>
</evidence>
<evidence type="ECO:0000256" key="2">
    <source>
        <dbReference type="SAM" id="MobiDB-lite"/>
    </source>
</evidence>
<organism evidence="3 4">
    <name type="scientific">Callorhinchus milii</name>
    <name type="common">Ghost shark</name>
    <dbReference type="NCBI Taxonomy" id="7868"/>
    <lineage>
        <taxon>Eukaryota</taxon>
        <taxon>Metazoa</taxon>
        <taxon>Chordata</taxon>
        <taxon>Craniata</taxon>
        <taxon>Vertebrata</taxon>
        <taxon>Chondrichthyes</taxon>
        <taxon>Holocephali</taxon>
        <taxon>Chimaeriformes</taxon>
        <taxon>Callorhinchidae</taxon>
        <taxon>Callorhinchus</taxon>
    </lineage>
</organism>
<keyword evidence="4" id="KW-1185">Reference proteome</keyword>
<reference evidence="4" key="3">
    <citation type="journal article" date="2014" name="Nature">
        <title>Elephant shark genome provides unique insights into gnathostome evolution.</title>
        <authorList>
            <consortium name="International Elephant Shark Genome Sequencing Consortium"/>
            <person name="Venkatesh B."/>
            <person name="Lee A.P."/>
            <person name="Ravi V."/>
            <person name="Maurya A.K."/>
            <person name="Lian M.M."/>
            <person name="Swann J.B."/>
            <person name="Ohta Y."/>
            <person name="Flajnik M.F."/>
            <person name="Sutoh Y."/>
            <person name="Kasahara M."/>
            <person name="Hoon S."/>
            <person name="Gangu V."/>
            <person name="Roy S.W."/>
            <person name="Irimia M."/>
            <person name="Korzh V."/>
            <person name="Kondrychyn I."/>
            <person name="Lim Z.W."/>
            <person name="Tay B.H."/>
            <person name="Tohari S."/>
            <person name="Kong K.W."/>
            <person name="Ho S."/>
            <person name="Lorente-Galdos B."/>
            <person name="Quilez J."/>
            <person name="Marques-Bonet T."/>
            <person name="Raney B.J."/>
            <person name="Ingham P.W."/>
            <person name="Tay A."/>
            <person name="Hillier L.W."/>
            <person name="Minx P."/>
            <person name="Boehm T."/>
            <person name="Wilson R.K."/>
            <person name="Brenner S."/>
            <person name="Warren W.C."/>
        </authorList>
    </citation>
    <scope>NUCLEOTIDE SEQUENCE [LARGE SCALE GENOMIC DNA]</scope>
</reference>
<reference evidence="4" key="2">
    <citation type="journal article" date="2007" name="PLoS Biol.">
        <title>Survey sequencing and comparative analysis of the elephant shark (Callorhinchus milii) genome.</title>
        <authorList>
            <person name="Venkatesh B."/>
            <person name="Kirkness E.F."/>
            <person name="Loh Y.H."/>
            <person name="Halpern A.L."/>
            <person name="Lee A.P."/>
            <person name="Johnson J."/>
            <person name="Dandona N."/>
            <person name="Viswanathan L.D."/>
            <person name="Tay A."/>
            <person name="Venter J.C."/>
            <person name="Strausberg R.L."/>
            <person name="Brenner S."/>
        </authorList>
    </citation>
    <scope>NUCLEOTIDE SEQUENCE [LARGE SCALE GENOMIC DNA]</scope>
</reference>
<name>A0A4W3JPC8_CALMI</name>
<reference evidence="4" key="1">
    <citation type="journal article" date="2006" name="Science">
        <title>Ancient noncoding elements conserved in the human genome.</title>
        <authorList>
            <person name="Venkatesh B."/>
            <person name="Kirkness E.F."/>
            <person name="Loh Y.H."/>
            <person name="Halpern A.L."/>
            <person name="Lee A.P."/>
            <person name="Johnson J."/>
            <person name="Dandona N."/>
            <person name="Viswanathan L.D."/>
            <person name="Tay A."/>
            <person name="Venter J.C."/>
            <person name="Strausberg R.L."/>
            <person name="Brenner S."/>
        </authorList>
    </citation>
    <scope>NUCLEOTIDE SEQUENCE [LARGE SCALE GENOMIC DNA]</scope>
</reference>
<evidence type="ECO:0008006" key="5">
    <source>
        <dbReference type="Google" id="ProtNLM"/>
    </source>
</evidence>
<dbReference type="InParanoid" id="A0A4W3JPC8"/>
<dbReference type="Pfam" id="PF10211">
    <property type="entry name" value="Ax_dynein_light"/>
    <property type="match status" value="1"/>
</dbReference>
<feature type="compositionally biased region" description="Low complexity" evidence="2">
    <location>
        <begin position="19"/>
        <end position="29"/>
    </location>
</feature>
<reference evidence="3" key="5">
    <citation type="submission" date="2025-09" db="UniProtKB">
        <authorList>
            <consortium name="Ensembl"/>
        </authorList>
    </citation>
    <scope>IDENTIFICATION</scope>
</reference>
<dbReference type="InterPro" id="IPR052845">
    <property type="entry name" value="Axonemal_dynein_LC_domain"/>
</dbReference>
<proteinExistence type="predicted"/>
<dbReference type="GeneTree" id="ENSGT00390000005554"/>
<evidence type="ECO:0000256" key="1">
    <source>
        <dbReference type="ARBA" id="ARBA00023054"/>
    </source>
</evidence>
<accession>A0A4W3JPC8</accession>
<dbReference type="InterPro" id="IPR019347">
    <property type="entry name" value="Axonemal_dynein_light_chain"/>
</dbReference>
<evidence type="ECO:0000313" key="4">
    <source>
        <dbReference type="Proteomes" id="UP000314986"/>
    </source>
</evidence>
<protein>
    <recommendedName>
        <fullName evidence="5">Axonemal dynein light chain domain-containing protein 1</fullName>
    </recommendedName>
</protein>
<dbReference type="Proteomes" id="UP000314986">
    <property type="component" value="Unassembled WGS sequence"/>
</dbReference>
<dbReference type="Ensembl" id="ENSCMIT00000040494.1">
    <property type="protein sequence ID" value="ENSCMIP00000039923.1"/>
    <property type="gene ID" value="ENSCMIG00000016694.1"/>
</dbReference>
<dbReference type="GO" id="GO:0005737">
    <property type="term" value="C:cytoplasm"/>
    <property type="evidence" value="ECO:0007669"/>
    <property type="project" value="UniProtKB-ARBA"/>
</dbReference>
<dbReference type="AlphaFoldDB" id="A0A4W3JPC8"/>
<reference evidence="3" key="4">
    <citation type="submission" date="2025-08" db="UniProtKB">
        <authorList>
            <consortium name="Ensembl"/>
        </authorList>
    </citation>
    <scope>IDENTIFICATION</scope>
</reference>
<keyword evidence="1" id="KW-0175">Coiled coil</keyword>
<sequence length="486" mass="56036">MLKLSAIIHEETKSEDEISSQSSDITLSSGPSLSESNKGVIRISNDISELTVTNEVDGSEWAKLKETKVPTVAEVNEEPTKSEEIEVASCPENQLKTPLSFRSDFIPDEILQELTNASVKGARPFYIGPPKLTKTPKDLKIRGIRPADAVWHHTTRRTKLNFLIDQPVSFTSAGRKPNKKFEVIQLSKVMDSMFEKAGLNDPKLELHHLLELVKQEQNIYNIVFHELIRQITVDCAERGELLSKVRQRYVNLLDSIPRHVKCLHDEILMQRALDRYLVQELFLFKTAIEELSGELSEIREHDLKVTRETEAAQDELAKALFESRKNANLVEEFHVLYELQRRRLDKQIRSLTQERDWWCAAAYSLALKVIEDNRLQLARRLQVSEKSWSKLGEHFAIILSLKDTEDLGVIQKIIEHWRELMSKFTGKLEHFENSSMEKRKLVLSEIQKWHKYFSEKILCVFQGVLEGTLLTSHAGHGIKQFQFPAY</sequence>
<dbReference type="PANTHER" id="PTHR23052:SF1">
    <property type="entry name" value="AXONEMAL DYNEIN LIGHT CHAIN DOMAIN-CONTAINING PROTEIN 1"/>
    <property type="match status" value="1"/>
</dbReference>
<dbReference type="PANTHER" id="PTHR23052">
    <property type="entry name" value="AXONEMAL DYNEIN LIGHT CHAIN DOMAIN-CONTAINING PROTEIN 1"/>
    <property type="match status" value="1"/>
</dbReference>